<feature type="transmembrane region" description="Helical" evidence="5">
    <location>
        <begin position="279"/>
        <end position="298"/>
    </location>
</feature>
<keyword evidence="7" id="KW-1185">Reference proteome</keyword>
<name>A0AAN8FY98_TRICO</name>
<feature type="transmembrane region" description="Helical" evidence="5">
    <location>
        <begin position="66"/>
        <end position="91"/>
    </location>
</feature>
<feature type="transmembrane region" description="Helical" evidence="5">
    <location>
        <begin position="150"/>
        <end position="171"/>
    </location>
</feature>
<protein>
    <submittedName>
        <fullName evidence="6">MFS domain-containing protein</fullName>
    </submittedName>
</protein>
<comment type="caution">
    <text evidence="6">The sequence shown here is derived from an EMBL/GenBank/DDBJ whole genome shotgun (WGS) entry which is preliminary data.</text>
</comment>
<gene>
    <name evidence="6" type="ORF">GCK32_004524</name>
</gene>
<dbReference type="Gene3D" id="1.20.1250.20">
    <property type="entry name" value="MFS general substrate transporter like domains"/>
    <property type="match status" value="1"/>
</dbReference>
<evidence type="ECO:0000313" key="7">
    <source>
        <dbReference type="Proteomes" id="UP001331761"/>
    </source>
</evidence>
<comment type="subcellular location">
    <subcellularLocation>
        <location evidence="1">Membrane</location>
        <topology evidence="1">Multi-pass membrane protein</topology>
    </subcellularLocation>
</comment>
<dbReference type="InterPro" id="IPR036259">
    <property type="entry name" value="MFS_trans_sf"/>
</dbReference>
<dbReference type="Proteomes" id="UP001331761">
    <property type="component" value="Unassembled WGS sequence"/>
</dbReference>
<dbReference type="PANTHER" id="PTHR23510">
    <property type="entry name" value="INNER MEMBRANE TRANSPORT PROTEIN YAJR"/>
    <property type="match status" value="1"/>
</dbReference>
<proteinExistence type="predicted"/>
<evidence type="ECO:0000256" key="5">
    <source>
        <dbReference type="SAM" id="Phobius"/>
    </source>
</evidence>
<dbReference type="PANTHER" id="PTHR23510:SF5">
    <property type="entry name" value="MFS DOMAIN-CONTAINING PROTEIN"/>
    <property type="match status" value="1"/>
</dbReference>
<evidence type="ECO:0000256" key="3">
    <source>
        <dbReference type="ARBA" id="ARBA00022989"/>
    </source>
</evidence>
<evidence type="ECO:0000313" key="6">
    <source>
        <dbReference type="EMBL" id="KAK5972863.1"/>
    </source>
</evidence>
<feature type="transmembrane region" description="Helical" evidence="5">
    <location>
        <begin position="112"/>
        <end position="130"/>
    </location>
</feature>
<keyword evidence="2 5" id="KW-0812">Transmembrane</keyword>
<keyword evidence="3 5" id="KW-1133">Transmembrane helix</keyword>
<sequence>MGTLGVLRSFIATASTREDRIRAISFGTAGLTTGLSIGPAIQICFIPIGSAGFFVGPLLFNTYTTAAFFMFVINVISVFVVHTVLVEDYVGIISDDEKREDPFLVIPKFDRIAVLLLFFMWWMLCGAASTEGLAAPITIAMYNWTNEEAILYNGIVQVVSCAVSTIGYALIGSTRIGTWDRRLILAMGLTGFWYAHFCHYPLPFYEGPLTRPPIVNGTTSVGGGGCSVEYQWCDYTPRVPMALYLFNFAVVQGFAYPLVSAPTNTLLSEILGPRKQGTIQGLFAFTGSMAQFTVPIFSTALFEHSGYKYIMVYHLVVISLAALMAYLLRKRLVPLKLSPTVGTATKYKHGTFYRM</sequence>
<dbReference type="AlphaFoldDB" id="A0AAN8FY98"/>
<reference evidence="6 7" key="1">
    <citation type="submission" date="2019-10" db="EMBL/GenBank/DDBJ databases">
        <title>Assembly and Annotation for the nematode Trichostrongylus colubriformis.</title>
        <authorList>
            <person name="Martin J."/>
        </authorList>
    </citation>
    <scope>NUCLEOTIDE SEQUENCE [LARGE SCALE GENOMIC DNA]</scope>
    <source>
        <strain evidence="6">G859</strain>
        <tissue evidence="6">Whole worm</tissue>
    </source>
</reference>
<accession>A0AAN8FY98</accession>
<evidence type="ECO:0000256" key="4">
    <source>
        <dbReference type="ARBA" id="ARBA00023136"/>
    </source>
</evidence>
<dbReference type="GO" id="GO:0022857">
    <property type="term" value="F:transmembrane transporter activity"/>
    <property type="evidence" value="ECO:0007669"/>
    <property type="project" value="InterPro"/>
</dbReference>
<dbReference type="InterPro" id="IPR011701">
    <property type="entry name" value="MFS"/>
</dbReference>
<feature type="transmembrane region" description="Helical" evidence="5">
    <location>
        <begin position="183"/>
        <end position="202"/>
    </location>
</feature>
<keyword evidence="4 5" id="KW-0472">Membrane</keyword>
<dbReference type="SUPFAM" id="SSF103473">
    <property type="entry name" value="MFS general substrate transporter"/>
    <property type="match status" value="1"/>
</dbReference>
<feature type="transmembrane region" description="Helical" evidence="5">
    <location>
        <begin position="310"/>
        <end position="328"/>
    </location>
</feature>
<dbReference type="Pfam" id="PF07690">
    <property type="entry name" value="MFS_1"/>
    <property type="match status" value="1"/>
</dbReference>
<evidence type="ECO:0000256" key="2">
    <source>
        <dbReference type="ARBA" id="ARBA00022692"/>
    </source>
</evidence>
<dbReference type="InterPro" id="IPR051068">
    <property type="entry name" value="MFS_Domain-Containing_Protein"/>
</dbReference>
<evidence type="ECO:0000256" key="1">
    <source>
        <dbReference type="ARBA" id="ARBA00004141"/>
    </source>
</evidence>
<dbReference type="EMBL" id="WIXE01016199">
    <property type="protein sequence ID" value="KAK5972863.1"/>
    <property type="molecule type" value="Genomic_DNA"/>
</dbReference>
<feature type="transmembrane region" description="Helical" evidence="5">
    <location>
        <begin position="241"/>
        <end position="259"/>
    </location>
</feature>
<organism evidence="6 7">
    <name type="scientific">Trichostrongylus colubriformis</name>
    <name type="common">Black scour worm</name>
    <dbReference type="NCBI Taxonomy" id="6319"/>
    <lineage>
        <taxon>Eukaryota</taxon>
        <taxon>Metazoa</taxon>
        <taxon>Ecdysozoa</taxon>
        <taxon>Nematoda</taxon>
        <taxon>Chromadorea</taxon>
        <taxon>Rhabditida</taxon>
        <taxon>Rhabditina</taxon>
        <taxon>Rhabditomorpha</taxon>
        <taxon>Strongyloidea</taxon>
        <taxon>Trichostrongylidae</taxon>
        <taxon>Trichostrongylus</taxon>
    </lineage>
</organism>
<dbReference type="GO" id="GO:0005765">
    <property type="term" value="C:lysosomal membrane"/>
    <property type="evidence" value="ECO:0007669"/>
    <property type="project" value="TreeGrafter"/>
</dbReference>